<evidence type="ECO:0000313" key="3">
    <source>
        <dbReference type="EMBL" id="HAE4108689.1"/>
    </source>
</evidence>
<reference evidence="2" key="1">
    <citation type="journal article" date="2018" name="Genome Biol.">
        <title>SKESA: strategic k-mer extension for scrupulous assemblies.</title>
        <authorList>
            <person name="Souvorov A."/>
            <person name="Agarwala R."/>
            <person name="Lipman D.J."/>
        </authorList>
    </citation>
    <scope>NUCLEOTIDE SEQUENCE</scope>
    <source>
        <strain evidence="3">12-0033</strain>
        <strain evidence="2">13-5252</strain>
    </source>
</reference>
<dbReference type="EMBL" id="DAAMJM010000005">
    <property type="protein sequence ID" value="HAC6921882.1"/>
    <property type="molecule type" value="Genomic_DNA"/>
</dbReference>
<gene>
    <name evidence="1" type="ORF">DML98_15430</name>
    <name evidence="2" type="ORF">G0D57_19235</name>
    <name evidence="3" type="ORF">G4B42_003362</name>
</gene>
<name>A0A3T3ERG7_SALMU</name>
<comment type="caution">
    <text evidence="2">The sequence shown here is derived from an EMBL/GenBank/DDBJ whole genome shotgun (WGS) entry which is preliminary data.</text>
</comment>
<dbReference type="EMBL" id="DAARVM010000007">
    <property type="protein sequence ID" value="HAE4108689.1"/>
    <property type="molecule type" value="Genomic_DNA"/>
</dbReference>
<proteinExistence type="predicted"/>
<dbReference type="AlphaFoldDB" id="A0A3T3ERG7"/>
<evidence type="ECO:0000313" key="1">
    <source>
        <dbReference type="EMBL" id="EBQ9642842.1"/>
    </source>
</evidence>
<dbReference type="EMBL" id="AAGQSD010000072">
    <property type="protein sequence ID" value="EBQ9642842.1"/>
    <property type="molecule type" value="Genomic_DNA"/>
</dbReference>
<organism evidence="2">
    <name type="scientific">Salmonella muenchen</name>
    <dbReference type="NCBI Taxonomy" id="596"/>
    <lineage>
        <taxon>Bacteria</taxon>
        <taxon>Pseudomonadati</taxon>
        <taxon>Pseudomonadota</taxon>
        <taxon>Gammaproteobacteria</taxon>
        <taxon>Enterobacterales</taxon>
        <taxon>Enterobacteriaceae</taxon>
        <taxon>Salmonella</taxon>
    </lineage>
</organism>
<evidence type="ECO:0000313" key="2">
    <source>
        <dbReference type="EMBL" id="HAC6921882.1"/>
    </source>
</evidence>
<protein>
    <submittedName>
        <fullName evidence="2">Uncharacterized protein</fullName>
    </submittedName>
</protein>
<sequence>MAECIILNMDLNANCWVVRPGRDYEFFGHFLHGKVAAIGHFDDFITNDGPISEDDFESLMHEYYVDAAKKGYSQQIISANVNQVKKFLFNMNVGDLIFTIGSGVVVAGIITSDAYCSDEVINYNIDDKISKDLDFKIRRDVTWGRSYNRENIPDAVKRSFKANQTVFSAAEHLRSIYHWLNTVFISDGTVYSSSRINQEDDIHHYSVTKYAEVLNKLEALATLVEDKFNENTFDSSISLDDIKKQLSLLASNDLLNLTTQQSFMSPGDYWTGFTGKTRVSVIAFTIAICELLSVTPTFADQQDIEIANQIAVPIKLAVHEIKNDNDMEVVIKKLELAMPMQNKKVIETIKKISDSEFPEVEDSNKGTR</sequence>
<reference evidence="2" key="3">
    <citation type="submission" date="2018-07" db="EMBL/GenBank/DDBJ databases">
        <authorList>
            <consortium name="NCBI Pathogen Detection Project"/>
        </authorList>
    </citation>
    <scope>NUCLEOTIDE SEQUENCE</scope>
    <source>
        <strain evidence="3">12-0033</strain>
        <strain evidence="2">13-5252</strain>
    </source>
</reference>
<reference evidence="1" key="2">
    <citation type="submission" date="2018-06" db="EMBL/GenBank/DDBJ databases">
        <authorList>
            <person name="Ashton P.M."/>
            <person name="Dallman T."/>
            <person name="Nair S."/>
            <person name="De Pinna E."/>
            <person name="Peters T."/>
            <person name="Grant K."/>
        </authorList>
    </citation>
    <scope>NUCLEOTIDE SEQUENCE</scope>
    <source>
        <strain evidence="1">224144</strain>
    </source>
</reference>
<accession>A0A3T3ERG7</accession>